<dbReference type="Gene3D" id="1.25.40.180">
    <property type="match status" value="1"/>
</dbReference>
<comment type="subcellular location">
    <subcellularLocation>
        <location evidence="1">Cytoplasm</location>
    </subcellularLocation>
</comment>
<dbReference type="InterPro" id="IPR016024">
    <property type="entry name" value="ARM-type_fold"/>
</dbReference>
<dbReference type="STRING" id="178035.A0A154PHQ5"/>
<evidence type="ECO:0000313" key="6">
    <source>
        <dbReference type="EMBL" id="KZC11385.1"/>
    </source>
</evidence>
<dbReference type="InterPro" id="IPR003890">
    <property type="entry name" value="MIF4G-like_typ-3"/>
</dbReference>
<dbReference type="SMART" id="SM00543">
    <property type="entry name" value="MIF4G"/>
    <property type="match status" value="1"/>
</dbReference>
<sequence length="448" mass="50984">TGSAEMKDTEQSKSDKSDQFDDIIQNSTLSVHAAEFVPKSYPMKQPSQQQPTAQHLQKRSIQDRLQLAREMPLQSHMTQQVQYSMRYYDNHLHFQQQVEQTSNDQHYGYFNAGSGDYKAVNQASSGDEYNDSIEFAITTDNLMSVIHSLILYPGRFTSIVPPLINDLRFHLKSPRDFQEIIKLIIQQSINEGNFRYSGARLCDCFDSAVTPAEQKSFREILYTLCKSETESRASSWKQKDEHTEDEQKKCHGLILFLAELVTQMEHTSAFGLGDLLIQLIITVLKKPAPNSVKNICQALKLAGQTLEKDKRSRKEMETMMRALTELVTAGRVDSHVGRMVHSVHQLRNGNWGQTSTADTSVESTQTVDPNQTLGEPVFYGPDGKVLTAEEKKFLADVADCTTNIDNHVTLESYYEDEMKLPSDDDEIDEAYEEFLKIIPKQMKFQAQE</sequence>
<dbReference type="AlphaFoldDB" id="A0A154PHQ5"/>
<reference evidence="6 7" key="1">
    <citation type="submission" date="2015-07" db="EMBL/GenBank/DDBJ databases">
        <title>The genome of Dufourea novaeangliae.</title>
        <authorList>
            <person name="Pan H."/>
            <person name="Kapheim K."/>
        </authorList>
    </citation>
    <scope>NUCLEOTIDE SEQUENCE [LARGE SCALE GENOMIC DNA]</scope>
    <source>
        <strain evidence="6">0120121106</strain>
        <tissue evidence="6">Whole body</tissue>
    </source>
</reference>
<dbReference type="GO" id="GO:0005737">
    <property type="term" value="C:cytoplasm"/>
    <property type="evidence" value="ECO:0007669"/>
    <property type="project" value="UniProtKB-SubCell"/>
</dbReference>
<evidence type="ECO:0000256" key="3">
    <source>
        <dbReference type="ARBA" id="ARBA00022845"/>
    </source>
</evidence>
<evidence type="ECO:0000256" key="2">
    <source>
        <dbReference type="ARBA" id="ARBA00022490"/>
    </source>
</evidence>
<organism evidence="6 7">
    <name type="scientific">Dufourea novaeangliae</name>
    <name type="common">Sweat bee</name>
    <dbReference type="NCBI Taxonomy" id="178035"/>
    <lineage>
        <taxon>Eukaryota</taxon>
        <taxon>Metazoa</taxon>
        <taxon>Ecdysozoa</taxon>
        <taxon>Arthropoda</taxon>
        <taxon>Hexapoda</taxon>
        <taxon>Insecta</taxon>
        <taxon>Pterygota</taxon>
        <taxon>Neoptera</taxon>
        <taxon>Endopterygota</taxon>
        <taxon>Hymenoptera</taxon>
        <taxon>Apocrita</taxon>
        <taxon>Aculeata</taxon>
        <taxon>Apoidea</taxon>
        <taxon>Anthophila</taxon>
        <taxon>Halictidae</taxon>
        <taxon>Rophitinae</taxon>
        <taxon>Dufourea</taxon>
    </lineage>
</organism>
<evidence type="ECO:0000256" key="4">
    <source>
        <dbReference type="SAM" id="MobiDB-lite"/>
    </source>
</evidence>
<dbReference type="SUPFAM" id="SSF48371">
    <property type="entry name" value="ARM repeat"/>
    <property type="match status" value="1"/>
</dbReference>
<feature type="compositionally biased region" description="Basic and acidic residues" evidence="4">
    <location>
        <begin position="1"/>
        <end position="19"/>
    </location>
</feature>
<dbReference type="PANTHER" id="PTHR23254:SF15">
    <property type="entry name" value="POLYADENYLATE-BINDING PROTEIN-INTERACTING PROTEIN 1"/>
    <property type="match status" value="1"/>
</dbReference>
<dbReference type="GO" id="GO:0008494">
    <property type="term" value="F:translation activator activity"/>
    <property type="evidence" value="ECO:0007669"/>
    <property type="project" value="TreeGrafter"/>
</dbReference>
<dbReference type="EMBL" id="KQ434912">
    <property type="protein sequence ID" value="KZC11385.1"/>
    <property type="molecule type" value="Genomic_DNA"/>
</dbReference>
<keyword evidence="3" id="KW-0810">Translation regulation</keyword>
<protein>
    <submittedName>
        <fullName evidence="6">Polyadenylate-binding protein-interacting protein 1</fullName>
    </submittedName>
</protein>
<name>A0A154PHQ5_DUFNO</name>
<feature type="region of interest" description="Disordered" evidence="4">
    <location>
        <begin position="1"/>
        <end position="21"/>
    </location>
</feature>
<dbReference type="GO" id="GO:0006446">
    <property type="term" value="P:regulation of translational initiation"/>
    <property type="evidence" value="ECO:0007669"/>
    <property type="project" value="TreeGrafter"/>
</dbReference>
<evidence type="ECO:0000259" key="5">
    <source>
        <dbReference type="SMART" id="SM00543"/>
    </source>
</evidence>
<dbReference type="Proteomes" id="UP000076502">
    <property type="component" value="Unassembled WGS sequence"/>
</dbReference>
<keyword evidence="2" id="KW-0963">Cytoplasm</keyword>
<proteinExistence type="predicted"/>
<gene>
    <name evidence="6" type="ORF">WN55_02986</name>
</gene>
<evidence type="ECO:0000256" key="1">
    <source>
        <dbReference type="ARBA" id="ARBA00004496"/>
    </source>
</evidence>
<evidence type="ECO:0000313" key="7">
    <source>
        <dbReference type="Proteomes" id="UP000076502"/>
    </source>
</evidence>
<keyword evidence="7" id="KW-1185">Reference proteome</keyword>
<feature type="non-terminal residue" evidence="6">
    <location>
        <position position="1"/>
    </location>
</feature>
<dbReference type="InterPro" id="IPR051367">
    <property type="entry name" value="mRNA_TranslReg/HistoneTransl"/>
</dbReference>
<dbReference type="Pfam" id="PF02854">
    <property type="entry name" value="MIF4G"/>
    <property type="match status" value="1"/>
</dbReference>
<dbReference type="GO" id="GO:0003723">
    <property type="term" value="F:RNA binding"/>
    <property type="evidence" value="ECO:0007669"/>
    <property type="project" value="InterPro"/>
</dbReference>
<dbReference type="PANTHER" id="PTHR23254">
    <property type="entry name" value="EIF4G DOMAIN PROTEIN"/>
    <property type="match status" value="1"/>
</dbReference>
<dbReference type="OrthoDB" id="8171816at2759"/>
<feature type="domain" description="MIF4G" evidence="5">
    <location>
        <begin position="146"/>
        <end position="350"/>
    </location>
</feature>
<accession>A0A154PHQ5</accession>